<evidence type="ECO:0000313" key="2">
    <source>
        <dbReference type="EMBL" id="NEV61882.1"/>
    </source>
</evidence>
<dbReference type="RefSeq" id="WP_164452355.1">
    <property type="nucleotide sequence ID" value="NZ_JAAIJQ010000018.1"/>
</dbReference>
<keyword evidence="3" id="KW-1185">Reference proteome</keyword>
<comment type="caution">
    <text evidence="2">The sequence shown here is derived from an EMBL/GenBank/DDBJ whole genome shotgun (WGS) entry which is preliminary data.</text>
</comment>
<proteinExistence type="predicted"/>
<evidence type="ECO:0000313" key="3">
    <source>
        <dbReference type="Proteomes" id="UP000483379"/>
    </source>
</evidence>
<reference evidence="2 3" key="1">
    <citation type="submission" date="2020-02" db="EMBL/GenBank/DDBJ databases">
        <title>Genome sequences of Thiorhodococcus mannitoliphagus and Thiorhodococcus minor, purple sulfur photosynthetic bacteria in the gammaproteobacterial family, Chromatiaceae.</title>
        <authorList>
            <person name="Aviles F.A."/>
            <person name="Meyer T.E."/>
            <person name="Kyndt J.A."/>
        </authorList>
    </citation>
    <scope>NUCLEOTIDE SEQUENCE [LARGE SCALE GENOMIC DNA]</scope>
    <source>
        <strain evidence="2 3">DSM 11518</strain>
    </source>
</reference>
<dbReference type="Gene3D" id="1.20.120.30">
    <property type="entry name" value="Aspartate receptor, ligand-binding domain"/>
    <property type="match status" value="1"/>
</dbReference>
<accession>A0A6M0JWE8</accession>
<dbReference type="EMBL" id="JAAIJQ010000018">
    <property type="protein sequence ID" value="NEV61882.1"/>
    <property type="molecule type" value="Genomic_DNA"/>
</dbReference>
<name>A0A6M0JWE8_9GAMM</name>
<protein>
    <recommendedName>
        <fullName evidence="1">Chemoreceptor zinc-binding domain-containing protein</fullName>
    </recommendedName>
</protein>
<feature type="domain" description="Chemoreceptor zinc-binding" evidence="1">
    <location>
        <begin position="17"/>
        <end position="81"/>
    </location>
</feature>
<dbReference type="Pfam" id="PF13682">
    <property type="entry name" value="CZB"/>
    <property type="match status" value="1"/>
</dbReference>
<sequence>MTKKEILTQLRAAKTAHIQWRSYAQALISGLPVEQDHVPVVHTTCRFGKWYYGSGQALSSLSGYEAIETPHEILHQLYMKIFKILFAEDDRSMLTKIFGSKSKLNKKKQEEAEALMQNLLAVSRTLLESIALLEQEIQSMPEEELAALY</sequence>
<dbReference type="Proteomes" id="UP000483379">
    <property type="component" value="Unassembled WGS sequence"/>
</dbReference>
<gene>
    <name evidence="2" type="ORF">G3446_08255</name>
</gene>
<evidence type="ECO:0000259" key="1">
    <source>
        <dbReference type="Pfam" id="PF13682"/>
    </source>
</evidence>
<dbReference type="AlphaFoldDB" id="A0A6M0JWE8"/>
<dbReference type="InterPro" id="IPR025991">
    <property type="entry name" value="Chemoreceptor_zinc-bind_dom"/>
</dbReference>
<organism evidence="2 3">
    <name type="scientific">Thiorhodococcus minor</name>
    <dbReference type="NCBI Taxonomy" id="57489"/>
    <lineage>
        <taxon>Bacteria</taxon>
        <taxon>Pseudomonadati</taxon>
        <taxon>Pseudomonadota</taxon>
        <taxon>Gammaproteobacteria</taxon>
        <taxon>Chromatiales</taxon>
        <taxon>Chromatiaceae</taxon>
        <taxon>Thiorhodococcus</taxon>
    </lineage>
</organism>